<evidence type="ECO:0000256" key="4">
    <source>
        <dbReference type="ARBA" id="ARBA00022692"/>
    </source>
</evidence>
<dbReference type="Pfam" id="PF13967">
    <property type="entry name" value="RSN1_TM"/>
    <property type="match status" value="1"/>
</dbReference>
<keyword evidence="14" id="KW-1185">Reference proteome</keyword>
<dbReference type="InterPro" id="IPR022257">
    <property type="entry name" value="PHM7_ext"/>
</dbReference>
<name>A0AA38LY85_9TREE</name>
<organism evidence="13 14">
    <name type="scientific">Dioszegia hungarica</name>
    <dbReference type="NCBI Taxonomy" id="4972"/>
    <lineage>
        <taxon>Eukaryota</taxon>
        <taxon>Fungi</taxon>
        <taxon>Dikarya</taxon>
        <taxon>Basidiomycota</taxon>
        <taxon>Agaricomycotina</taxon>
        <taxon>Tremellomycetes</taxon>
        <taxon>Tremellales</taxon>
        <taxon>Bulleribasidiaceae</taxon>
        <taxon>Dioszegia</taxon>
    </lineage>
</organism>
<feature type="transmembrane region" description="Helical" evidence="8">
    <location>
        <begin position="666"/>
        <end position="699"/>
    </location>
</feature>
<dbReference type="InterPro" id="IPR027815">
    <property type="entry name" value="CSC1/OSCA1-like_cyt"/>
</dbReference>
<feature type="region of interest" description="Disordered" evidence="7">
    <location>
        <begin position="795"/>
        <end position="842"/>
    </location>
</feature>
<feature type="transmembrane region" description="Helical" evidence="8">
    <location>
        <begin position="466"/>
        <end position="489"/>
    </location>
</feature>
<keyword evidence="4 8" id="KW-0812">Transmembrane</keyword>
<feature type="transmembrane region" description="Helical" evidence="8">
    <location>
        <begin position="109"/>
        <end position="127"/>
    </location>
</feature>
<evidence type="ECO:0000259" key="11">
    <source>
        <dbReference type="Pfam" id="PF13967"/>
    </source>
</evidence>
<sequence length="1038" mass="114977">MSLRIDSDVNYARDQAITTSTASFITSITVNSAVAGGELIAFFLLRRWIKAVYEPRTYIPPREFQAPVLGNHLWWPIWRIITADSKAVLEKNGVDPYVFIRFLNMMAKALIPIWFLSWSILLPINSVRTGVDGKAGLDQLTAGNIGPGEQKRYWAHLIMDYVFIFWILYLVWVELQNWLVIRQKFLVDPEHSKLPQANTVLVQGIPQQYLDETKLAQLFAHLPGGVKRIWLNRNLKEMPDFYERRQRATNQLEQAQVKLIKFAQTYRHQRESKVQVLTEKGKPLPDTLKSPINADMLTPYKSTNESTSSSEQAQAEAGEGPTTRLRPEDLGRADQLVPRDKRPTHRIKPKWAPFGLGFLGVGQKVDTIDWARNEIATCAAGLQEGREQLHRDVQSVGTEDDVYPPLNSAFIHFNQQIAAHMATQILVHHKPYNMSEAYTEQSPENVIWSNLNLSAYDKNIRKAGSYAATAGLLVAWVFPVAFIGALSNVTTLVDQYPWMAWLGGDSSGKKVLQGVVSGLLPPILLAVINLLLPIILRLFARFQGIPSKTQIELDLMTRYFIFLVVHTFFVITLTSGLVSAVTSLVSDPASIAVVLSQQMPTASTFFITLILTQFTGTIGTLLQPITLAFYYIKVILGGGTPRSVYNSRYTLQTTGWGQQFPAVTVYAVIMLAYMVISPVIIGFGACFFVLSSVVFKYLFIWVYDQPAGSDTGGLFFPKAITQVFVGMYIQEIALCAFFFLLRDEDLYASAIPQGALMVVLIVITAAMHYTIWTSYSPLLRALPLTLSHLSSGMPVETGHENSQIGDGDEADTSAYPRRSASPIVQSETTPPNGRSRAGTGNALDADFNLVGFKVPLPQPVRGVRNEAQAALRKLDRNLGGARLNIDTDVSAIAPPSTTRATATVPGPPQTVDPEEDEEDDGDNNDIEMRERRHHEENGGDGGKDKEKGGSSIDDDNPFFAKPGGPGIRARDNGREGDPDAFFHPASKEPQRIIWLPVDDLGLCAAEVQKNRELGILSSSRHAWLVGDGKVRVSGRPPG</sequence>
<evidence type="ECO:0000259" key="9">
    <source>
        <dbReference type="Pfam" id="PF02714"/>
    </source>
</evidence>
<feature type="transmembrane region" description="Helical" evidence="8">
    <location>
        <begin position="753"/>
        <end position="772"/>
    </location>
</feature>
<dbReference type="RefSeq" id="XP_052948343.1">
    <property type="nucleotide sequence ID" value="XM_053092222.1"/>
</dbReference>
<feature type="transmembrane region" description="Helical" evidence="8">
    <location>
        <begin position="20"/>
        <end position="45"/>
    </location>
</feature>
<dbReference type="PANTHER" id="PTHR13018">
    <property type="entry name" value="PROBABLE MEMBRANE PROTEIN DUF221-RELATED"/>
    <property type="match status" value="1"/>
</dbReference>
<keyword evidence="5 8" id="KW-1133">Transmembrane helix</keyword>
<dbReference type="AlphaFoldDB" id="A0AA38LY85"/>
<feature type="region of interest" description="Disordered" evidence="7">
    <location>
        <begin position="889"/>
        <end position="984"/>
    </location>
</feature>
<reference evidence="13" key="1">
    <citation type="journal article" date="2022" name="G3 (Bethesda)">
        <title>High quality genome of the basidiomycete yeast Dioszegia hungarica PDD-24b-2 isolated from cloud water.</title>
        <authorList>
            <person name="Jarrige D."/>
            <person name="Haridas S."/>
            <person name="Bleykasten-Grosshans C."/>
            <person name="Joly M."/>
            <person name="Nadalig T."/>
            <person name="Sancelme M."/>
            <person name="Vuilleumier S."/>
            <person name="Grigoriev I.V."/>
            <person name="Amato P."/>
            <person name="Bringel F."/>
        </authorList>
    </citation>
    <scope>NUCLEOTIDE SEQUENCE</scope>
    <source>
        <strain evidence="13">PDD-24b-2</strain>
    </source>
</reference>
<feature type="transmembrane region" description="Helical" evidence="8">
    <location>
        <begin position="560"/>
        <end position="585"/>
    </location>
</feature>
<evidence type="ECO:0000256" key="3">
    <source>
        <dbReference type="ARBA" id="ARBA00022448"/>
    </source>
</evidence>
<keyword evidence="3" id="KW-0813">Transport</keyword>
<dbReference type="GO" id="GO:0005886">
    <property type="term" value="C:plasma membrane"/>
    <property type="evidence" value="ECO:0007669"/>
    <property type="project" value="TreeGrafter"/>
</dbReference>
<dbReference type="InterPro" id="IPR045122">
    <property type="entry name" value="Csc1-like"/>
</dbReference>
<feature type="transmembrane region" description="Helical" evidence="8">
    <location>
        <begin position="153"/>
        <end position="175"/>
    </location>
</feature>
<keyword evidence="6 8" id="KW-0472">Membrane</keyword>
<evidence type="ECO:0000256" key="7">
    <source>
        <dbReference type="SAM" id="MobiDB-lite"/>
    </source>
</evidence>
<evidence type="ECO:0000259" key="10">
    <source>
        <dbReference type="Pfam" id="PF12621"/>
    </source>
</evidence>
<evidence type="ECO:0000256" key="5">
    <source>
        <dbReference type="ARBA" id="ARBA00022989"/>
    </source>
</evidence>
<dbReference type="Pfam" id="PF12621">
    <property type="entry name" value="PHM7_ext"/>
    <property type="match status" value="1"/>
</dbReference>
<feature type="compositionally biased region" description="Polar residues" evidence="7">
    <location>
        <begin position="822"/>
        <end position="832"/>
    </location>
</feature>
<feature type="transmembrane region" description="Helical" evidence="8">
    <location>
        <begin position="519"/>
        <end position="539"/>
    </location>
</feature>
<comment type="caution">
    <text evidence="13">The sequence shown here is derived from an EMBL/GenBank/DDBJ whole genome shotgun (WGS) entry which is preliminary data.</text>
</comment>
<comment type="similarity">
    <text evidence="2">Belongs to the CSC1 (TC 1.A.17) family.</text>
</comment>
<gene>
    <name evidence="13" type="ORF">MKK02DRAFT_42966</name>
</gene>
<evidence type="ECO:0000256" key="2">
    <source>
        <dbReference type="ARBA" id="ARBA00007779"/>
    </source>
</evidence>
<feature type="transmembrane region" description="Helical" evidence="8">
    <location>
        <begin position="605"/>
        <end position="632"/>
    </location>
</feature>
<dbReference type="Proteomes" id="UP001164286">
    <property type="component" value="Unassembled WGS sequence"/>
</dbReference>
<feature type="transmembrane region" description="Helical" evidence="8">
    <location>
        <begin position="719"/>
        <end position="741"/>
    </location>
</feature>
<feature type="compositionally biased region" description="Basic and acidic residues" evidence="7">
    <location>
        <begin position="325"/>
        <end position="341"/>
    </location>
</feature>
<evidence type="ECO:0000256" key="8">
    <source>
        <dbReference type="SAM" id="Phobius"/>
    </source>
</evidence>
<evidence type="ECO:0000256" key="6">
    <source>
        <dbReference type="ARBA" id="ARBA00023136"/>
    </source>
</evidence>
<dbReference type="InterPro" id="IPR003864">
    <property type="entry name" value="CSC1/OSCA1-like_7TM"/>
</dbReference>
<evidence type="ECO:0000313" key="13">
    <source>
        <dbReference type="EMBL" id="KAI9638566.1"/>
    </source>
</evidence>
<accession>A0AA38LY85</accession>
<feature type="region of interest" description="Disordered" evidence="7">
    <location>
        <begin position="275"/>
        <end position="348"/>
    </location>
</feature>
<dbReference type="Pfam" id="PF02714">
    <property type="entry name" value="RSN1_7TM"/>
    <property type="match status" value="1"/>
</dbReference>
<proteinExistence type="inferred from homology"/>
<feature type="compositionally biased region" description="Basic and acidic residues" evidence="7">
    <location>
        <begin position="968"/>
        <end position="977"/>
    </location>
</feature>
<dbReference type="GO" id="GO:0005227">
    <property type="term" value="F:calcium-activated cation channel activity"/>
    <property type="evidence" value="ECO:0007669"/>
    <property type="project" value="InterPro"/>
</dbReference>
<evidence type="ECO:0000313" key="14">
    <source>
        <dbReference type="Proteomes" id="UP001164286"/>
    </source>
</evidence>
<dbReference type="PANTHER" id="PTHR13018:SF143">
    <property type="entry name" value="CSC1_OSCA1-LIKE 7TM REGION DOMAIN-CONTAINING PROTEIN"/>
    <property type="match status" value="1"/>
</dbReference>
<evidence type="ECO:0000256" key="1">
    <source>
        <dbReference type="ARBA" id="ARBA00004141"/>
    </source>
</evidence>
<protein>
    <recommendedName>
        <fullName evidence="15">DUF221-domain-containing protein</fullName>
    </recommendedName>
</protein>
<dbReference type="GeneID" id="77731427"/>
<feature type="domain" description="CSC1/OSCA1-like cytosolic" evidence="12">
    <location>
        <begin position="198"/>
        <end position="450"/>
    </location>
</feature>
<evidence type="ECO:0000259" key="12">
    <source>
        <dbReference type="Pfam" id="PF14703"/>
    </source>
</evidence>
<feature type="domain" description="10TM putative phosphate transporter extracellular tail" evidence="10">
    <location>
        <begin position="977"/>
        <end position="1037"/>
    </location>
</feature>
<feature type="domain" description="CSC1/OSCA1-like 7TM region" evidence="9">
    <location>
        <begin position="461"/>
        <end position="738"/>
    </location>
</feature>
<feature type="compositionally biased region" description="Low complexity" evidence="7">
    <location>
        <begin position="302"/>
        <end position="320"/>
    </location>
</feature>
<evidence type="ECO:0008006" key="15">
    <source>
        <dbReference type="Google" id="ProtNLM"/>
    </source>
</evidence>
<comment type="subcellular location">
    <subcellularLocation>
        <location evidence="1">Membrane</location>
        <topology evidence="1">Multi-pass membrane protein</topology>
    </subcellularLocation>
</comment>
<dbReference type="Pfam" id="PF14703">
    <property type="entry name" value="PHM7_cyt"/>
    <property type="match status" value="1"/>
</dbReference>
<feature type="compositionally biased region" description="Basic and acidic residues" evidence="7">
    <location>
        <begin position="926"/>
        <end position="948"/>
    </location>
</feature>
<dbReference type="EMBL" id="JAKWFO010000003">
    <property type="protein sequence ID" value="KAI9638566.1"/>
    <property type="molecule type" value="Genomic_DNA"/>
</dbReference>
<dbReference type="InterPro" id="IPR032880">
    <property type="entry name" value="CSC1/OSCA1-like_N"/>
</dbReference>
<feature type="domain" description="CSC1/OSCA1-like N-terminal transmembrane" evidence="11">
    <location>
        <begin position="23"/>
        <end position="173"/>
    </location>
</feature>
<feature type="compositionally biased region" description="Acidic residues" evidence="7">
    <location>
        <begin position="912"/>
        <end position="925"/>
    </location>
</feature>